<gene>
    <name evidence="2" type="ORF">NM203_16535</name>
</gene>
<protein>
    <submittedName>
        <fullName evidence="2">YdcF family protein</fullName>
    </submittedName>
</protein>
<dbReference type="Proteomes" id="UP001651690">
    <property type="component" value="Unassembled WGS sequence"/>
</dbReference>
<accession>A0ABT1M5S8</accession>
<keyword evidence="3" id="KW-1185">Reference proteome</keyword>
<dbReference type="RefSeq" id="WP_255061103.1">
    <property type="nucleotide sequence ID" value="NZ_JANDBD010000006.1"/>
</dbReference>
<sequence length="175" mass="19971">MLVDMWISGYFLFQRVNDDPLQQADAIIVLGGEHDGREEYGIALAEQGWANTVVLSNPYGEYDDVMERACHDTEGARGRIDVLCPVPDPLTTRGEALMTRELAAERSWDRVIVVSWRYHLPRARFIFKQCFSDAPGAVIMHAMPKRYQFSPLTWEFLYAYQWGGLAKAFMQGECA</sequence>
<evidence type="ECO:0000259" key="1">
    <source>
        <dbReference type="Pfam" id="PF02698"/>
    </source>
</evidence>
<dbReference type="InterPro" id="IPR003848">
    <property type="entry name" value="DUF218"/>
</dbReference>
<name>A0ABT1M5S8_9MYCO</name>
<proteinExistence type="predicted"/>
<reference evidence="2 3" key="1">
    <citation type="submission" date="2022-06" db="EMBL/GenBank/DDBJ databases">
        <title>Mycolicibacterium sp. CAU 1645 isolated from seawater.</title>
        <authorList>
            <person name="Kim W."/>
        </authorList>
    </citation>
    <scope>NUCLEOTIDE SEQUENCE [LARGE SCALE GENOMIC DNA]</scope>
    <source>
        <strain evidence="2 3">CAU 1645</strain>
    </source>
</reference>
<evidence type="ECO:0000313" key="3">
    <source>
        <dbReference type="Proteomes" id="UP001651690"/>
    </source>
</evidence>
<comment type="caution">
    <text evidence="2">The sequence shown here is derived from an EMBL/GenBank/DDBJ whole genome shotgun (WGS) entry which is preliminary data.</text>
</comment>
<organism evidence="2 3">
    <name type="scientific">Mycolicibacterium arenosum</name>
    <dbReference type="NCBI Taxonomy" id="2952157"/>
    <lineage>
        <taxon>Bacteria</taxon>
        <taxon>Bacillati</taxon>
        <taxon>Actinomycetota</taxon>
        <taxon>Actinomycetes</taxon>
        <taxon>Mycobacteriales</taxon>
        <taxon>Mycobacteriaceae</taxon>
        <taxon>Mycolicibacterium</taxon>
    </lineage>
</organism>
<feature type="domain" description="DUF218" evidence="1">
    <location>
        <begin position="25"/>
        <end position="139"/>
    </location>
</feature>
<dbReference type="Pfam" id="PF02698">
    <property type="entry name" value="DUF218"/>
    <property type="match status" value="1"/>
</dbReference>
<dbReference type="CDD" id="cd06259">
    <property type="entry name" value="YdcF-like"/>
    <property type="match status" value="1"/>
</dbReference>
<evidence type="ECO:0000313" key="2">
    <source>
        <dbReference type="EMBL" id="MCP9273797.1"/>
    </source>
</evidence>
<dbReference type="EMBL" id="JANDBD010000006">
    <property type="protein sequence ID" value="MCP9273797.1"/>
    <property type="molecule type" value="Genomic_DNA"/>
</dbReference>